<dbReference type="RefSeq" id="YP_009777636.1">
    <property type="nucleotide sequence ID" value="NC_047700.1"/>
</dbReference>
<dbReference type="Proteomes" id="UP000504913">
    <property type="component" value="Segment"/>
</dbReference>
<feature type="compositionally biased region" description="Polar residues" evidence="1">
    <location>
        <begin position="73"/>
        <end position="83"/>
    </location>
</feature>
<evidence type="ECO:0000313" key="2">
    <source>
        <dbReference type="EMBL" id="BAQ94380.1"/>
    </source>
</evidence>
<protein>
    <submittedName>
        <fullName evidence="2">Capsid assembly protein</fullName>
    </submittedName>
</protein>
<name>A0A6S4PAS3_9CAUD</name>
<evidence type="ECO:0000256" key="1">
    <source>
        <dbReference type="SAM" id="MobiDB-lite"/>
    </source>
</evidence>
<dbReference type="KEGG" id="vg:55412247"/>
<organism evidence="2 3">
    <name type="scientific">uncultured phage_MedDCM-OCT-S37-C6</name>
    <dbReference type="NCBI Taxonomy" id="2740804"/>
    <lineage>
        <taxon>Viruses</taxon>
        <taxon>Duplodnaviria</taxon>
        <taxon>Heunggongvirae</taxon>
        <taxon>Uroviricota</taxon>
        <taxon>Caudoviricetes</taxon>
        <taxon>Autographivirales</taxon>
        <taxon>Oinezvirus</taxon>
        <taxon>Oinezvirus S37C6</taxon>
    </lineage>
</organism>
<sequence>MTTTPNSPQISTPEANAEGMVAPGQENILEEYIQEQQQGDPELLAGKFRNQDELLKGYEELQRKLGQQDAPAEQQQNVESYSQEQAVEVYGKEAVDSLQAKGIDLADVMFKADAGEDISNTYDDLAAAFNVPRQVVENYVSKAQAGGSEDAGPAELSSQDEADIKEIVGGDQGFTELSEWAQANLDESELGAYNAAVDSNNKMAISWALKAMMARRAAPGAVIEPKLYGGGDAPQTTRFESQQQVLDAMNKRNERGQRLYDVDSAYRKNIEKLLAVSDVF</sequence>
<dbReference type="EMBL" id="AP013546">
    <property type="protein sequence ID" value="BAQ94380.1"/>
    <property type="molecule type" value="Genomic_DNA"/>
</dbReference>
<reference evidence="2 3" key="1">
    <citation type="journal article" date="2013" name="PLoS Genet.">
        <title>Expanding the Marine Virosphere Using Metagenomics.</title>
        <authorList>
            <person name="Mizuno C.M."/>
            <person name="Rodriguez-Valera F."/>
            <person name="Kimes N.E."/>
            <person name="Ghai R."/>
        </authorList>
    </citation>
    <scope>NUCLEOTIDE SEQUENCE [LARGE SCALE GENOMIC DNA]</scope>
    <source>
        <strain evidence="2">UvMED-CGR-C79-MedDCM-OCT-S37-C6</strain>
    </source>
</reference>
<evidence type="ECO:0000313" key="3">
    <source>
        <dbReference type="Proteomes" id="UP000504913"/>
    </source>
</evidence>
<proteinExistence type="predicted"/>
<feature type="region of interest" description="Disordered" evidence="1">
    <location>
        <begin position="64"/>
        <end position="83"/>
    </location>
</feature>
<accession>A0A6S4PAS3</accession>
<dbReference type="GeneID" id="55412247"/>
<feature type="compositionally biased region" description="Polar residues" evidence="1">
    <location>
        <begin position="1"/>
        <end position="14"/>
    </location>
</feature>
<keyword evidence="3" id="KW-1185">Reference proteome</keyword>
<feature type="region of interest" description="Disordered" evidence="1">
    <location>
        <begin position="1"/>
        <end position="25"/>
    </location>
</feature>